<dbReference type="PROSITE" id="PS51257">
    <property type="entry name" value="PROKAR_LIPOPROTEIN"/>
    <property type="match status" value="1"/>
</dbReference>
<comment type="caution">
    <text evidence="1">The sequence shown here is derived from an EMBL/GenBank/DDBJ whole genome shotgun (WGS) entry which is preliminary data.</text>
</comment>
<dbReference type="InterPro" id="IPR029069">
    <property type="entry name" value="HotDog_dom_sf"/>
</dbReference>
<reference evidence="1 2" key="1">
    <citation type="submission" date="2018-03" db="EMBL/GenBank/DDBJ databases">
        <title>Genomic Encyclopedia of Archaeal and Bacterial Type Strains, Phase II (KMG-II): from individual species to whole genera.</title>
        <authorList>
            <person name="Goeker M."/>
        </authorList>
    </citation>
    <scope>NUCLEOTIDE SEQUENCE [LARGE SCALE GENOMIC DNA]</scope>
    <source>
        <strain evidence="1 2">DSM 45348</strain>
    </source>
</reference>
<name>A0A2T0SDH3_9ACTN</name>
<protein>
    <recommendedName>
        <fullName evidence="3">Thioesterase superfamily protein</fullName>
    </recommendedName>
</protein>
<evidence type="ECO:0000313" key="2">
    <source>
        <dbReference type="Proteomes" id="UP000239209"/>
    </source>
</evidence>
<accession>A0A2T0SDH3</accession>
<organism evidence="1 2">
    <name type="scientific">Pseudosporangium ferrugineum</name>
    <dbReference type="NCBI Taxonomy" id="439699"/>
    <lineage>
        <taxon>Bacteria</taxon>
        <taxon>Bacillati</taxon>
        <taxon>Actinomycetota</taxon>
        <taxon>Actinomycetes</taxon>
        <taxon>Micromonosporales</taxon>
        <taxon>Micromonosporaceae</taxon>
        <taxon>Pseudosporangium</taxon>
    </lineage>
</organism>
<dbReference type="AlphaFoldDB" id="A0A2T0SDH3"/>
<keyword evidence="2" id="KW-1185">Reference proteome</keyword>
<dbReference type="SUPFAM" id="SSF54637">
    <property type="entry name" value="Thioesterase/thiol ester dehydrase-isomerase"/>
    <property type="match status" value="1"/>
</dbReference>
<evidence type="ECO:0008006" key="3">
    <source>
        <dbReference type="Google" id="ProtNLM"/>
    </source>
</evidence>
<dbReference type="Proteomes" id="UP000239209">
    <property type="component" value="Unassembled WGS sequence"/>
</dbReference>
<evidence type="ECO:0000313" key="1">
    <source>
        <dbReference type="EMBL" id="PRY31475.1"/>
    </source>
</evidence>
<gene>
    <name evidence="1" type="ORF">CLV70_103362</name>
</gene>
<dbReference type="Gene3D" id="3.10.129.10">
    <property type="entry name" value="Hotdog Thioesterase"/>
    <property type="match status" value="1"/>
</dbReference>
<proteinExistence type="predicted"/>
<dbReference type="EMBL" id="PVZG01000003">
    <property type="protein sequence ID" value="PRY31475.1"/>
    <property type="molecule type" value="Genomic_DNA"/>
</dbReference>
<sequence>MIPARFHGPPASGNGGWSAGAFAVACGAGADGRAFQVTLRVPPPLDTPLIVAAGRVLDPAGTLVAEVEPDADAGPGVPIADPADAQPYPGLAEHPFPTCYVCGPGHPDGLRIFPGPLPDGRLAAAWTVPADVSVETVWAALDCPGGWSALQSRRVFLLGRIAAAVDALPAPGERCVVVAAPVAAEGRKALVDTAVYGANGTPLARARATWVALNR</sequence>